<dbReference type="Pfam" id="PF08812">
    <property type="entry name" value="YtxC"/>
    <property type="match status" value="1"/>
</dbReference>
<name>A0ABW2UXB9_9BACI</name>
<accession>A0ABW2UXB9</accession>
<evidence type="ECO:0000313" key="2">
    <source>
        <dbReference type="Proteomes" id="UP001596620"/>
    </source>
</evidence>
<dbReference type="RefSeq" id="WP_382358506.1">
    <property type="nucleotide sequence ID" value="NZ_JBHTGR010000012.1"/>
</dbReference>
<organism evidence="1 2">
    <name type="scientific">Lentibacillus kimchii</name>
    <dbReference type="NCBI Taxonomy" id="1542911"/>
    <lineage>
        <taxon>Bacteria</taxon>
        <taxon>Bacillati</taxon>
        <taxon>Bacillota</taxon>
        <taxon>Bacilli</taxon>
        <taxon>Bacillales</taxon>
        <taxon>Bacillaceae</taxon>
        <taxon>Lentibacillus</taxon>
    </lineage>
</organism>
<proteinExistence type="predicted"/>
<evidence type="ECO:0000313" key="1">
    <source>
        <dbReference type="EMBL" id="MFC7746987.1"/>
    </source>
</evidence>
<comment type="caution">
    <text evidence="1">The sequence shown here is derived from an EMBL/GenBank/DDBJ whole genome shotgun (WGS) entry which is preliminary data.</text>
</comment>
<sequence length="285" mass="33355">MYLLEVYFESDKETISFCERLFQLNKQIELHWKTAEEWGNHLQLDNQSDNSHFLETVARAMAGVYMSHRLTGMIGFVIRRFYYYTSSAEIERIMDLSHWIILGDDGDSQMVRNNQDPGQLLDSIFLANIQHTGELHFDSVINFQLKSFKDDIIYYVGLAIDEFKREEDHQAFLDMLRGYVSKRPSLMDTVYVIQGETFTFFRPDGRQYSTMELQTLMQKEPLYITGLDANELNLSPLITMAPNTIKIYGDDPSEPKTLTIINIFQERAEFTSLRHFPFPLHLKSK</sequence>
<keyword evidence="2" id="KW-1185">Reference proteome</keyword>
<gene>
    <name evidence="1" type="primary">ytxC</name>
    <name evidence="1" type="ORF">ACFQU8_07015</name>
</gene>
<dbReference type="Proteomes" id="UP001596620">
    <property type="component" value="Unassembled WGS sequence"/>
</dbReference>
<dbReference type="InterPro" id="IPR014199">
    <property type="entry name" value="Spore_YtxC"/>
</dbReference>
<dbReference type="EMBL" id="JBHTGR010000012">
    <property type="protein sequence ID" value="MFC7746987.1"/>
    <property type="molecule type" value="Genomic_DNA"/>
</dbReference>
<protein>
    <submittedName>
        <fullName evidence="1">Sporulation protein YtxC</fullName>
    </submittedName>
</protein>
<reference evidence="2" key="1">
    <citation type="journal article" date="2019" name="Int. J. Syst. Evol. Microbiol.">
        <title>The Global Catalogue of Microorganisms (GCM) 10K type strain sequencing project: providing services to taxonomists for standard genome sequencing and annotation.</title>
        <authorList>
            <consortium name="The Broad Institute Genomics Platform"/>
            <consortium name="The Broad Institute Genome Sequencing Center for Infectious Disease"/>
            <person name="Wu L."/>
            <person name="Ma J."/>
        </authorList>
    </citation>
    <scope>NUCLEOTIDE SEQUENCE [LARGE SCALE GENOMIC DNA]</scope>
    <source>
        <strain evidence="2">JCM 30234</strain>
    </source>
</reference>